<feature type="transmembrane region" description="Helical" evidence="6">
    <location>
        <begin position="375"/>
        <end position="396"/>
    </location>
</feature>
<dbReference type="GO" id="GO:0022857">
    <property type="term" value="F:transmembrane transporter activity"/>
    <property type="evidence" value="ECO:0007669"/>
    <property type="project" value="InterPro"/>
</dbReference>
<evidence type="ECO:0000256" key="3">
    <source>
        <dbReference type="ARBA" id="ARBA00022692"/>
    </source>
</evidence>
<evidence type="ECO:0000313" key="8">
    <source>
        <dbReference type="EMBL" id="KON29827.1"/>
    </source>
</evidence>
<organism evidence="8 9">
    <name type="scientific">miscellaneous Crenarchaeota group-15 archaeon DG-45</name>
    <dbReference type="NCBI Taxonomy" id="1685127"/>
    <lineage>
        <taxon>Archaea</taxon>
        <taxon>Candidatus Bathyarchaeota</taxon>
        <taxon>MCG-15</taxon>
    </lineage>
</organism>
<dbReference type="SUPFAM" id="SSF103473">
    <property type="entry name" value="MFS general substrate transporter"/>
    <property type="match status" value="1"/>
</dbReference>
<evidence type="ECO:0000256" key="2">
    <source>
        <dbReference type="ARBA" id="ARBA00022475"/>
    </source>
</evidence>
<feature type="transmembrane region" description="Helical" evidence="6">
    <location>
        <begin position="313"/>
        <end position="332"/>
    </location>
</feature>
<feature type="transmembrane region" description="Helical" evidence="6">
    <location>
        <begin position="110"/>
        <end position="131"/>
    </location>
</feature>
<evidence type="ECO:0000313" key="9">
    <source>
        <dbReference type="Proteomes" id="UP000037210"/>
    </source>
</evidence>
<protein>
    <recommendedName>
        <fullName evidence="7">Major facilitator superfamily (MFS) profile domain-containing protein</fullName>
    </recommendedName>
</protein>
<keyword evidence="3 6" id="KW-0812">Transmembrane</keyword>
<dbReference type="PANTHER" id="PTHR43124">
    <property type="entry name" value="PURINE EFFLUX PUMP PBUE"/>
    <property type="match status" value="1"/>
</dbReference>
<dbReference type="InterPro" id="IPR036259">
    <property type="entry name" value="MFS_trans_sf"/>
</dbReference>
<comment type="subcellular location">
    <subcellularLocation>
        <location evidence="1">Cell membrane</location>
        <topology evidence="1">Multi-pass membrane protein</topology>
    </subcellularLocation>
</comment>
<feature type="transmembrane region" description="Helical" evidence="6">
    <location>
        <begin position="252"/>
        <end position="276"/>
    </location>
</feature>
<accession>A0A0M0BMM1</accession>
<keyword evidence="2" id="KW-1003">Cell membrane</keyword>
<sequence length="409" mass="43282">MGWMGLWRLRARWSYSHAVLLLCWAGWISIYLCKSALPPLLPVLAEDLGLTHVQGGLLVTAYLAGYVSIKVPAGIMARRFGIRRVLVAGMVGYAFSSMLNFLAADFAQMFMLRFLVGLFQGVHLPLANALLSDRFGSRQGRAIGFHESGPNVGTAVAFPLTVAIASTWGWRWAFLLLSLPAFALALAASIILRADDREVELAASAEIGPSGDLRLRSFRRVLIPMALAHATYNLCFRSLLNFAPSYLVEFRGMSLATAGLIATILPASGFFAKLSSGFLAERLGERRAICAASALSGALIASMTILAGERALSIVFILMGLALYSFSPSIYASVTSTLPSPLKAVGLGMVTMTGDLVGAISTPIVGLLIDARGYGAALQAISASALVAAAVIYAIMSDEPLGPGRYGAG</sequence>
<proteinExistence type="predicted"/>
<dbReference type="PROSITE" id="PS50850">
    <property type="entry name" value="MFS"/>
    <property type="match status" value="1"/>
</dbReference>
<feature type="transmembrane region" description="Helical" evidence="6">
    <location>
        <begin position="221"/>
        <end position="240"/>
    </location>
</feature>
<feature type="domain" description="Major facilitator superfamily (MFS) profile" evidence="7">
    <location>
        <begin position="19"/>
        <end position="400"/>
    </location>
</feature>
<name>A0A0M0BMM1_9ARCH</name>
<comment type="caution">
    <text evidence="8">The sequence shown here is derived from an EMBL/GenBank/DDBJ whole genome shotgun (WGS) entry which is preliminary data.</text>
</comment>
<dbReference type="AlphaFoldDB" id="A0A0M0BMM1"/>
<dbReference type="EMBL" id="LFWZ01000050">
    <property type="protein sequence ID" value="KON29827.1"/>
    <property type="molecule type" value="Genomic_DNA"/>
</dbReference>
<evidence type="ECO:0000256" key="4">
    <source>
        <dbReference type="ARBA" id="ARBA00022989"/>
    </source>
</evidence>
<dbReference type="Proteomes" id="UP000037210">
    <property type="component" value="Unassembled WGS sequence"/>
</dbReference>
<dbReference type="Gene3D" id="1.20.1250.20">
    <property type="entry name" value="MFS general substrate transporter like domains"/>
    <property type="match status" value="2"/>
</dbReference>
<reference evidence="8 9" key="1">
    <citation type="submission" date="2015-06" db="EMBL/GenBank/DDBJ databases">
        <title>New insights into the roles of widespread benthic archaea in carbon and nitrogen cycling.</title>
        <authorList>
            <person name="Lazar C.S."/>
            <person name="Baker B.J."/>
            <person name="Seitz K.W."/>
            <person name="Hyde A.S."/>
            <person name="Dick G.J."/>
            <person name="Hinrichs K.-U."/>
            <person name="Teske A.P."/>
        </authorList>
    </citation>
    <scope>NUCLEOTIDE SEQUENCE [LARGE SCALE GENOMIC DNA]</scope>
    <source>
        <strain evidence="8">DG-45</strain>
    </source>
</reference>
<dbReference type="PANTHER" id="PTHR43124:SF3">
    <property type="entry name" value="CHLORAMPHENICOL EFFLUX PUMP RV0191"/>
    <property type="match status" value="1"/>
</dbReference>
<dbReference type="InterPro" id="IPR020846">
    <property type="entry name" value="MFS_dom"/>
</dbReference>
<gene>
    <name evidence="8" type="ORF">AC482_05470</name>
</gene>
<keyword evidence="4 6" id="KW-1133">Transmembrane helix</keyword>
<feature type="transmembrane region" description="Helical" evidence="6">
    <location>
        <begin position="12"/>
        <end position="32"/>
    </location>
</feature>
<dbReference type="InterPro" id="IPR011701">
    <property type="entry name" value="MFS"/>
</dbReference>
<feature type="transmembrane region" description="Helical" evidence="6">
    <location>
        <begin position="174"/>
        <end position="192"/>
    </location>
</feature>
<feature type="transmembrane region" description="Helical" evidence="6">
    <location>
        <begin position="85"/>
        <end position="104"/>
    </location>
</feature>
<dbReference type="GO" id="GO:0005886">
    <property type="term" value="C:plasma membrane"/>
    <property type="evidence" value="ECO:0007669"/>
    <property type="project" value="UniProtKB-SubCell"/>
</dbReference>
<evidence type="ECO:0000259" key="7">
    <source>
        <dbReference type="PROSITE" id="PS50850"/>
    </source>
</evidence>
<dbReference type="InterPro" id="IPR050189">
    <property type="entry name" value="MFS_Efflux_Transporters"/>
</dbReference>
<evidence type="ECO:0000256" key="6">
    <source>
        <dbReference type="SAM" id="Phobius"/>
    </source>
</evidence>
<evidence type="ECO:0000256" key="1">
    <source>
        <dbReference type="ARBA" id="ARBA00004651"/>
    </source>
</evidence>
<dbReference type="Pfam" id="PF07690">
    <property type="entry name" value="MFS_1"/>
    <property type="match status" value="1"/>
</dbReference>
<evidence type="ECO:0000256" key="5">
    <source>
        <dbReference type="ARBA" id="ARBA00023136"/>
    </source>
</evidence>
<feature type="transmembrane region" description="Helical" evidence="6">
    <location>
        <begin position="52"/>
        <end position="73"/>
    </location>
</feature>
<dbReference type="PATRIC" id="fig|1685127.3.peg.1491"/>
<feature type="transmembrane region" description="Helical" evidence="6">
    <location>
        <begin position="152"/>
        <end position="168"/>
    </location>
</feature>
<feature type="transmembrane region" description="Helical" evidence="6">
    <location>
        <begin position="344"/>
        <end position="369"/>
    </location>
</feature>
<keyword evidence="5 6" id="KW-0472">Membrane</keyword>